<protein>
    <submittedName>
        <fullName evidence="2">Sterol-binding protein</fullName>
    </submittedName>
</protein>
<comment type="caution">
    <text evidence="2">The sequence shown here is derived from an EMBL/GenBank/DDBJ whole genome shotgun (WGS) entry which is preliminary data.</text>
</comment>
<keyword evidence="3" id="KW-1185">Reference proteome</keyword>
<dbReference type="InterPro" id="IPR036527">
    <property type="entry name" value="SCP2_sterol-bd_dom_sf"/>
</dbReference>
<dbReference type="PANTHER" id="PTHR10094:SF25">
    <property type="entry name" value="SCP2 STEROL-BINDING DOMAIN-CONTAINING PROTEIN 1"/>
    <property type="match status" value="1"/>
</dbReference>
<dbReference type="Proteomes" id="UP000251002">
    <property type="component" value="Unassembled WGS sequence"/>
</dbReference>
<accession>A0A365L0N1</accession>
<dbReference type="SUPFAM" id="SSF55718">
    <property type="entry name" value="SCP-like"/>
    <property type="match status" value="1"/>
</dbReference>
<evidence type="ECO:0000313" key="3">
    <source>
        <dbReference type="Proteomes" id="UP000251002"/>
    </source>
</evidence>
<dbReference type="Pfam" id="PF02036">
    <property type="entry name" value="SCP2"/>
    <property type="match status" value="1"/>
</dbReference>
<dbReference type="Gene3D" id="3.30.1050.10">
    <property type="entry name" value="SCP2 sterol-binding domain"/>
    <property type="match status" value="1"/>
</dbReference>
<reference evidence="2 3" key="1">
    <citation type="submission" date="2018-06" db="EMBL/GenBank/DDBJ databases">
        <title>The draft genome sequences of strains SCU63 and S1.</title>
        <authorList>
            <person name="Gan L."/>
        </authorList>
    </citation>
    <scope>NUCLEOTIDE SEQUENCE [LARGE SCALE GENOMIC DNA]</scope>
    <source>
        <strain evidence="2 3">SCU63</strain>
    </source>
</reference>
<dbReference type="InterPro" id="IPR003033">
    <property type="entry name" value="SCP2_sterol-bd_dom"/>
</dbReference>
<feature type="domain" description="SCP2" evidence="1">
    <location>
        <begin position="15"/>
        <end position="109"/>
    </location>
</feature>
<gene>
    <name evidence="2" type="ORF">DP120_05030</name>
</gene>
<evidence type="ECO:0000313" key="2">
    <source>
        <dbReference type="EMBL" id="RAZ78984.1"/>
    </source>
</evidence>
<sequence length="115" mass="13012">MKRMAMTTLNETMQQIEKEINNNPEPISGMDTIYKFVIDGEAYQLQLKDGKAELLSDAEVDADCTLKMSYDNFQKFLAGKLNGMTAFMTGKLKIDGDMTKALKLESIVKKYELDI</sequence>
<dbReference type="EMBL" id="QLZR01000002">
    <property type="protein sequence ID" value="RAZ78984.1"/>
    <property type="molecule type" value="Genomic_DNA"/>
</dbReference>
<dbReference type="PANTHER" id="PTHR10094">
    <property type="entry name" value="STEROL CARRIER PROTEIN 2 SCP-2 FAMILY PROTEIN"/>
    <property type="match status" value="1"/>
</dbReference>
<evidence type="ECO:0000259" key="1">
    <source>
        <dbReference type="Pfam" id="PF02036"/>
    </source>
</evidence>
<dbReference type="AlphaFoldDB" id="A0A365L0N1"/>
<dbReference type="GO" id="GO:0005829">
    <property type="term" value="C:cytosol"/>
    <property type="evidence" value="ECO:0007669"/>
    <property type="project" value="TreeGrafter"/>
</dbReference>
<name>A0A365L0N1_9BACL</name>
<organism evidence="2 3">
    <name type="scientific">Planococcus halotolerans</name>
    <dbReference type="NCBI Taxonomy" id="2233542"/>
    <lineage>
        <taxon>Bacteria</taxon>
        <taxon>Bacillati</taxon>
        <taxon>Bacillota</taxon>
        <taxon>Bacilli</taxon>
        <taxon>Bacillales</taxon>
        <taxon>Caryophanaceae</taxon>
        <taxon>Planococcus</taxon>
    </lineage>
</organism>
<proteinExistence type="predicted"/>